<dbReference type="Proteomes" id="UP000534783">
    <property type="component" value="Unassembled WGS sequence"/>
</dbReference>
<reference evidence="1 2" key="1">
    <citation type="journal article" date="2020" name="Nature">
        <title>Bacterial chemolithoautotrophy via manganese oxidation.</title>
        <authorList>
            <person name="Yu H."/>
            <person name="Leadbetter J.R."/>
        </authorList>
    </citation>
    <scope>NUCLEOTIDE SEQUENCE [LARGE SCALE GENOMIC DNA]</scope>
    <source>
        <strain evidence="1 2">Mn-1</strain>
    </source>
</reference>
<dbReference type="Pfam" id="PF14072">
    <property type="entry name" value="DndB"/>
    <property type="match status" value="1"/>
</dbReference>
<accession>A0A7X6DN21</accession>
<dbReference type="NCBIfam" id="TIGR03233">
    <property type="entry name" value="DNA_S_dndB"/>
    <property type="match status" value="1"/>
</dbReference>
<evidence type="ECO:0000313" key="1">
    <source>
        <dbReference type="EMBL" id="NKE70127.1"/>
    </source>
</evidence>
<protein>
    <submittedName>
        <fullName evidence="1">DNA sulfur modification protein DndB</fullName>
    </submittedName>
</protein>
<gene>
    <name evidence="1" type="primary">dndB</name>
    <name evidence="1" type="ORF">MNODULE_05145</name>
</gene>
<keyword evidence="2" id="KW-1185">Reference proteome</keyword>
<comment type="caution">
    <text evidence="1">The sequence shown here is derived from an EMBL/GenBank/DDBJ whole genome shotgun (WGS) entry which is preliminary data.</text>
</comment>
<organism evidence="1 2">
    <name type="scientific">Candidatus Manganitrophus noduliformans</name>
    <dbReference type="NCBI Taxonomy" id="2606439"/>
    <lineage>
        <taxon>Bacteria</taxon>
        <taxon>Pseudomonadati</taxon>
        <taxon>Nitrospirota</taxon>
        <taxon>Nitrospiria</taxon>
        <taxon>Candidatus Troglogloeales</taxon>
        <taxon>Candidatus Manganitrophaceae</taxon>
        <taxon>Candidatus Manganitrophus</taxon>
    </lineage>
</organism>
<name>A0A7X6DN21_9BACT</name>
<dbReference type="AlphaFoldDB" id="A0A7X6DN21"/>
<evidence type="ECO:0000313" key="2">
    <source>
        <dbReference type="Proteomes" id="UP000534783"/>
    </source>
</evidence>
<dbReference type="InterPro" id="IPR017642">
    <property type="entry name" value="DNA_S_mod_DndB"/>
</dbReference>
<dbReference type="InterPro" id="IPR017601">
    <property type="entry name" value="DGQHR-contain_dom"/>
</dbReference>
<sequence length="371" mass="42095">MHLEPENLSDSFSYVFSALRGIQAGREYFVAMCPLNIIPKIFLFDEGEIPPNLRAQRSLNRTRIPEISQYIIENPKEYVFSSITASIDRDVSFEPFEKNGPGKNVGQLKIPMTAKFILNDGQHRRAAIEEALKERPGLGEETISVVFFIDKDLQRSQQMFADLNQHAVRPTKSLGILYDHRDPLSQLSRKLLERVSIFKGMTETEKTTISNRSIKLFTLSSIYQGTRALLNKPTNGQISSQEEALAIDFWTEISKYIPEWQLAQQKEVSAAELRRDYIHAHGIALHTLGIVGSSLIAAEPKRWKERLKLLTKVDWSRSNTRLWEGRAMIGGRVSKAHNNVILTAAALKLTLELPLSPEEKKVDSHFKKRGG</sequence>
<dbReference type="RefSeq" id="WP_168058389.1">
    <property type="nucleotide sequence ID" value="NZ_VTOW01000001.1"/>
</dbReference>
<proteinExistence type="predicted"/>
<dbReference type="EMBL" id="VTOW01000001">
    <property type="protein sequence ID" value="NKE70127.1"/>
    <property type="molecule type" value="Genomic_DNA"/>
</dbReference>
<dbReference type="CDD" id="cd16412">
    <property type="entry name" value="dndB"/>
    <property type="match status" value="1"/>
</dbReference>
<dbReference type="NCBIfam" id="TIGR03187">
    <property type="entry name" value="DGQHR"/>
    <property type="match status" value="1"/>
</dbReference>